<dbReference type="GO" id="GO:0003723">
    <property type="term" value="F:RNA binding"/>
    <property type="evidence" value="ECO:0007669"/>
    <property type="project" value="TreeGrafter"/>
</dbReference>
<dbReference type="AlphaFoldDB" id="A0A9J6H980"/>
<dbReference type="InterPro" id="IPR044633">
    <property type="entry name" value="CstF1-like"/>
</dbReference>
<feature type="domain" description="Cleavage stimulation factor subunit 1 dimerisation" evidence="4">
    <location>
        <begin position="6"/>
        <end position="46"/>
    </location>
</feature>
<dbReference type="GO" id="GO:0005848">
    <property type="term" value="C:mRNA cleavage stimulating factor complex"/>
    <property type="evidence" value="ECO:0007669"/>
    <property type="project" value="InterPro"/>
</dbReference>
<evidence type="ECO:0000259" key="4">
    <source>
        <dbReference type="Pfam" id="PF16699"/>
    </source>
</evidence>
<dbReference type="GO" id="GO:0031124">
    <property type="term" value="P:mRNA 3'-end processing"/>
    <property type="evidence" value="ECO:0007669"/>
    <property type="project" value="InterPro"/>
</dbReference>
<dbReference type="EMBL" id="JABSTR010001252">
    <property type="protein sequence ID" value="KAH9383836.1"/>
    <property type="molecule type" value="Genomic_DNA"/>
</dbReference>
<evidence type="ECO:0000313" key="6">
    <source>
        <dbReference type="Proteomes" id="UP000821853"/>
    </source>
</evidence>
<name>A0A9J6H980_HAELO</name>
<evidence type="ECO:0000256" key="2">
    <source>
        <dbReference type="ARBA" id="ARBA00022664"/>
    </source>
</evidence>
<keyword evidence="2" id="KW-0507">mRNA processing</keyword>
<proteinExistence type="predicted"/>
<gene>
    <name evidence="5" type="ORF">HPB48_025606</name>
</gene>
<accession>A0A9J6H980</accession>
<comment type="caution">
    <text evidence="5">The sequence shown here is derived from an EMBL/GenBank/DDBJ whole genome shotgun (WGS) entry which is preliminary data.</text>
</comment>
<dbReference type="PANTHER" id="PTHR44133:SF2">
    <property type="entry name" value="CLEAVAGE STIMULATION FACTOR SUBUNIT 1"/>
    <property type="match status" value="1"/>
</dbReference>
<evidence type="ECO:0000313" key="5">
    <source>
        <dbReference type="EMBL" id="KAH9383836.1"/>
    </source>
</evidence>
<keyword evidence="6" id="KW-1185">Reference proteome</keyword>
<dbReference type="Pfam" id="PF16699">
    <property type="entry name" value="CSTF1_dimer"/>
    <property type="match status" value="1"/>
</dbReference>
<sequence>MVQQIQLFYDGHQTLAVSLSNMVKAHPACPPSDRLLNIVSAGLRAEQEAKGSKVTSVDQTFMGPGIDLEYETEAPSLAPEPALYETCYVTSHKAQCRAGTFSRDGQLVATGSADASIRDESKIQVILIAAGFTKSSAMVDII</sequence>
<evidence type="ECO:0000256" key="3">
    <source>
        <dbReference type="ARBA" id="ARBA00023242"/>
    </source>
</evidence>
<organism evidence="5 6">
    <name type="scientific">Haemaphysalis longicornis</name>
    <name type="common">Bush tick</name>
    <dbReference type="NCBI Taxonomy" id="44386"/>
    <lineage>
        <taxon>Eukaryota</taxon>
        <taxon>Metazoa</taxon>
        <taxon>Ecdysozoa</taxon>
        <taxon>Arthropoda</taxon>
        <taxon>Chelicerata</taxon>
        <taxon>Arachnida</taxon>
        <taxon>Acari</taxon>
        <taxon>Parasitiformes</taxon>
        <taxon>Ixodida</taxon>
        <taxon>Ixodoidea</taxon>
        <taxon>Ixodidae</taxon>
        <taxon>Haemaphysalinae</taxon>
        <taxon>Haemaphysalis</taxon>
    </lineage>
</organism>
<dbReference type="VEuPathDB" id="VectorBase:HLOH_063451"/>
<dbReference type="Gene3D" id="1.20.960.50">
    <property type="entry name" value="Cleavage stimulation factor subunit 1, dimerisation domain"/>
    <property type="match status" value="1"/>
</dbReference>
<keyword evidence="3" id="KW-0539">Nucleus</keyword>
<dbReference type="Proteomes" id="UP000821853">
    <property type="component" value="Unassembled WGS sequence"/>
</dbReference>
<protein>
    <recommendedName>
        <fullName evidence="4">Cleavage stimulation factor subunit 1 dimerisation domain-containing protein</fullName>
    </recommendedName>
</protein>
<dbReference type="OrthoDB" id="14421at2759"/>
<comment type="subcellular location">
    <subcellularLocation>
        <location evidence="1">Nucleus</location>
    </subcellularLocation>
</comment>
<evidence type="ECO:0000256" key="1">
    <source>
        <dbReference type="ARBA" id="ARBA00004123"/>
    </source>
</evidence>
<dbReference type="InterPro" id="IPR032028">
    <property type="entry name" value="CSTF1_dimer"/>
</dbReference>
<reference evidence="5 6" key="1">
    <citation type="journal article" date="2020" name="Cell">
        <title>Large-Scale Comparative Analyses of Tick Genomes Elucidate Their Genetic Diversity and Vector Capacities.</title>
        <authorList>
            <consortium name="Tick Genome and Microbiome Consortium (TIGMIC)"/>
            <person name="Jia N."/>
            <person name="Wang J."/>
            <person name="Shi W."/>
            <person name="Du L."/>
            <person name="Sun Y."/>
            <person name="Zhan W."/>
            <person name="Jiang J.F."/>
            <person name="Wang Q."/>
            <person name="Zhang B."/>
            <person name="Ji P."/>
            <person name="Bell-Sakyi L."/>
            <person name="Cui X.M."/>
            <person name="Yuan T.T."/>
            <person name="Jiang B.G."/>
            <person name="Yang W.F."/>
            <person name="Lam T.T."/>
            <person name="Chang Q.C."/>
            <person name="Ding S.J."/>
            <person name="Wang X.J."/>
            <person name="Zhu J.G."/>
            <person name="Ruan X.D."/>
            <person name="Zhao L."/>
            <person name="Wei J.T."/>
            <person name="Ye R.Z."/>
            <person name="Que T.C."/>
            <person name="Du C.H."/>
            <person name="Zhou Y.H."/>
            <person name="Cheng J.X."/>
            <person name="Dai P.F."/>
            <person name="Guo W.B."/>
            <person name="Han X.H."/>
            <person name="Huang E.J."/>
            <person name="Li L.F."/>
            <person name="Wei W."/>
            <person name="Gao Y.C."/>
            <person name="Liu J.Z."/>
            <person name="Shao H.Z."/>
            <person name="Wang X."/>
            <person name="Wang C.C."/>
            <person name="Yang T.C."/>
            <person name="Huo Q.B."/>
            <person name="Li W."/>
            <person name="Chen H.Y."/>
            <person name="Chen S.E."/>
            <person name="Zhou L.G."/>
            <person name="Ni X.B."/>
            <person name="Tian J.H."/>
            <person name="Sheng Y."/>
            <person name="Liu T."/>
            <person name="Pan Y.S."/>
            <person name="Xia L.Y."/>
            <person name="Li J."/>
            <person name="Zhao F."/>
            <person name="Cao W.C."/>
        </authorList>
    </citation>
    <scope>NUCLEOTIDE SEQUENCE [LARGE SCALE GENOMIC DNA]</scope>
    <source>
        <strain evidence="5">HaeL-2018</strain>
    </source>
</reference>
<dbReference type="InterPro" id="IPR038184">
    <property type="entry name" value="CSTF1_dimer_sf"/>
</dbReference>
<dbReference type="PANTHER" id="PTHR44133">
    <property type="entry name" value="CLEAVAGE STIMULATION FACTOR SUBUNIT 1"/>
    <property type="match status" value="1"/>
</dbReference>